<dbReference type="OrthoDB" id="397438at2"/>
<evidence type="ECO:0000256" key="1">
    <source>
        <dbReference type="ARBA" id="ARBA00004651"/>
    </source>
</evidence>
<dbReference type="GO" id="GO:0005886">
    <property type="term" value="C:plasma membrane"/>
    <property type="evidence" value="ECO:0007669"/>
    <property type="project" value="UniProtKB-SubCell"/>
</dbReference>
<evidence type="ECO:0000313" key="7">
    <source>
        <dbReference type="EMBL" id="TQC54050.1"/>
    </source>
</evidence>
<dbReference type="EMBL" id="SMDN01000003">
    <property type="protein sequence ID" value="TQC54050.1"/>
    <property type="molecule type" value="Genomic_DNA"/>
</dbReference>
<gene>
    <name evidence="7" type="ORF">E1I18_01155</name>
</gene>
<dbReference type="Proteomes" id="UP000320801">
    <property type="component" value="Unassembled WGS sequence"/>
</dbReference>
<name>A0A507SQG6_9BACT</name>
<keyword evidence="3 6" id="KW-0812">Transmembrane</keyword>
<sequence>MDKKSEHIYTGLKIKKMNKAYRKAIRKSSISKSVIPNENNDWWIYEKVIKFFIRIILLISTPRAVWQNKSKTDELIDRTYSKFNAKDSVFVSISLAFYFLISFVPILTIVVFLMNLLPETFSKTFINEIMHRIIPGAENVLSLNFKTGFSKSANYTAIAFLLITSTWIGSSGWGRFIYLQNYVYKHESLGNFFLNRLRGFFIVIGISLYIFIMALFYVSFFNYINPKISTNTGKNIFFYISFDIYLFIFLYIGFILIYKLTPSFKNPLTSVLPGVLITTLPNLVFISVFGHLISNGNYYKNYGIVGAFIYLALFVSSLSYFIFLGIIINEAYYKTYYSSYTTAKRNFWIIKV</sequence>
<dbReference type="RefSeq" id="WP_141483779.1">
    <property type="nucleotide sequence ID" value="NZ_SMDN01000003.1"/>
</dbReference>
<keyword evidence="4 6" id="KW-1133">Transmembrane helix</keyword>
<reference evidence="7 8" key="1">
    <citation type="submission" date="2019-03" db="EMBL/GenBank/DDBJ databases">
        <title>Characterization of a novel Mycoplasma cynos real-time PCR assay.</title>
        <authorList>
            <person name="Tallmadge R.L."/>
            <person name="Mitchell P.K."/>
            <person name="Goodman L."/>
        </authorList>
    </citation>
    <scope>NUCLEOTIDE SEQUENCE [LARGE SCALE GENOMIC DNA]</scope>
    <source>
        <strain evidence="7 8">1642</strain>
    </source>
</reference>
<dbReference type="PANTHER" id="PTHR30213:SF0">
    <property type="entry name" value="UPF0761 MEMBRANE PROTEIN YIHY"/>
    <property type="match status" value="1"/>
</dbReference>
<feature type="transmembrane region" description="Helical" evidence="6">
    <location>
        <begin position="155"/>
        <end position="178"/>
    </location>
</feature>
<evidence type="ECO:0000256" key="2">
    <source>
        <dbReference type="ARBA" id="ARBA00022475"/>
    </source>
</evidence>
<dbReference type="InterPro" id="IPR017039">
    <property type="entry name" value="Virul_fac_BrkB"/>
</dbReference>
<keyword evidence="8" id="KW-1185">Reference proteome</keyword>
<evidence type="ECO:0000313" key="8">
    <source>
        <dbReference type="Proteomes" id="UP000320801"/>
    </source>
</evidence>
<feature type="transmembrane region" description="Helical" evidence="6">
    <location>
        <begin position="236"/>
        <end position="258"/>
    </location>
</feature>
<organism evidence="7 8">
    <name type="scientific">Mycoplasmopsis mucosicanis</name>
    <dbReference type="NCBI Taxonomy" id="458208"/>
    <lineage>
        <taxon>Bacteria</taxon>
        <taxon>Bacillati</taxon>
        <taxon>Mycoplasmatota</taxon>
        <taxon>Mycoplasmoidales</taxon>
        <taxon>Metamycoplasmataceae</taxon>
        <taxon>Mycoplasmopsis</taxon>
    </lineage>
</organism>
<protein>
    <submittedName>
        <fullName evidence="7">YihY/virulence factor BrkB family protein</fullName>
    </submittedName>
</protein>
<evidence type="ECO:0000256" key="6">
    <source>
        <dbReference type="SAM" id="Phobius"/>
    </source>
</evidence>
<evidence type="ECO:0000256" key="5">
    <source>
        <dbReference type="ARBA" id="ARBA00023136"/>
    </source>
</evidence>
<feature type="transmembrane region" description="Helical" evidence="6">
    <location>
        <begin position="270"/>
        <end position="293"/>
    </location>
</feature>
<proteinExistence type="predicted"/>
<feature type="transmembrane region" description="Helical" evidence="6">
    <location>
        <begin position="305"/>
        <end position="328"/>
    </location>
</feature>
<feature type="transmembrane region" description="Helical" evidence="6">
    <location>
        <begin position="199"/>
        <end position="224"/>
    </location>
</feature>
<evidence type="ECO:0000256" key="4">
    <source>
        <dbReference type="ARBA" id="ARBA00022989"/>
    </source>
</evidence>
<accession>A0A507SQG6</accession>
<dbReference type="PANTHER" id="PTHR30213">
    <property type="entry name" value="INNER MEMBRANE PROTEIN YHJD"/>
    <property type="match status" value="1"/>
</dbReference>
<evidence type="ECO:0000256" key="3">
    <source>
        <dbReference type="ARBA" id="ARBA00022692"/>
    </source>
</evidence>
<keyword evidence="5 6" id="KW-0472">Membrane</keyword>
<feature type="transmembrane region" description="Helical" evidence="6">
    <location>
        <begin position="87"/>
        <end position="114"/>
    </location>
</feature>
<keyword evidence="2" id="KW-1003">Cell membrane</keyword>
<dbReference type="Pfam" id="PF03631">
    <property type="entry name" value="Virul_fac_BrkB"/>
    <property type="match status" value="1"/>
</dbReference>
<dbReference type="AlphaFoldDB" id="A0A507SQG6"/>
<comment type="subcellular location">
    <subcellularLocation>
        <location evidence="1">Cell membrane</location>
        <topology evidence="1">Multi-pass membrane protein</topology>
    </subcellularLocation>
</comment>
<comment type="caution">
    <text evidence="7">The sequence shown here is derived from an EMBL/GenBank/DDBJ whole genome shotgun (WGS) entry which is preliminary data.</text>
</comment>